<evidence type="ECO:0000313" key="3">
    <source>
        <dbReference type="EMBL" id="OAB27227.1"/>
    </source>
</evidence>
<dbReference type="InterPro" id="IPR017801">
    <property type="entry name" value="DUF3738"/>
</dbReference>
<feature type="transmembrane region" description="Helical" evidence="1">
    <location>
        <begin position="77"/>
        <end position="98"/>
    </location>
</feature>
<dbReference type="GO" id="GO:0080120">
    <property type="term" value="P:CAAX-box protein maturation"/>
    <property type="evidence" value="ECO:0007669"/>
    <property type="project" value="UniProtKB-ARBA"/>
</dbReference>
<proteinExistence type="predicted"/>
<protein>
    <recommendedName>
        <fullName evidence="2">CAAX prenyl protease 2/Lysostaphin resistance protein A-like domain-containing protein</fullName>
    </recommendedName>
</protein>
<dbReference type="InterPro" id="IPR003675">
    <property type="entry name" value="Rce1/LyrA-like_dom"/>
</dbReference>
<feature type="transmembrane region" description="Helical" evidence="1">
    <location>
        <begin position="142"/>
        <end position="159"/>
    </location>
</feature>
<evidence type="ECO:0000259" key="2">
    <source>
        <dbReference type="Pfam" id="PF02517"/>
    </source>
</evidence>
<feature type="transmembrane region" description="Helical" evidence="1">
    <location>
        <begin position="36"/>
        <end position="57"/>
    </location>
</feature>
<feature type="transmembrane region" description="Helical" evidence="1">
    <location>
        <begin position="165"/>
        <end position="186"/>
    </location>
</feature>
<dbReference type="AlphaFoldDB" id="A0A167WCE7"/>
<dbReference type="Proteomes" id="UP000077164">
    <property type="component" value="Unassembled WGS sequence"/>
</dbReference>
<feature type="domain" description="CAAX prenyl protease 2/Lysostaphin resistance protein A-like" evidence="2">
    <location>
        <begin position="79"/>
        <end position="205"/>
    </location>
</feature>
<gene>
    <name evidence="3" type="ORF">FBFR_11860</name>
</gene>
<dbReference type="GO" id="GO:0004175">
    <property type="term" value="F:endopeptidase activity"/>
    <property type="evidence" value="ECO:0007669"/>
    <property type="project" value="UniProtKB-ARBA"/>
</dbReference>
<keyword evidence="4" id="KW-1185">Reference proteome</keyword>
<keyword evidence="1" id="KW-0472">Membrane</keyword>
<evidence type="ECO:0000256" key="1">
    <source>
        <dbReference type="SAM" id="Phobius"/>
    </source>
</evidence>
<sequence>MLETIKENYFDLMAFLKNPKDEAGPKRTIVQKVKTLLSFLLIEIPIMAVLILLISGLEELGLVDTENHALENLIKSVSIPVLFLLLVIVIPFFEELLFRLYLRYKDNYALHFIVSVASLTGKRNQQKVATFLSSVWTKRYKFIFYFSAVVFGMVHLTNFEFSYTILLLSPLLVAPQIILGLIIGYLRVRDGFITGFLMHGLHNALFVGIGILSISNHSEKLNFETPAYYIKIEETDDIRLQSTQQNYPDSLVYRNVSLKTILSQLLTTNEILLQTNNEDQLEQTLNVYFKNKSEDSSQTKSIALNQLAKTYDFKIKKTRQQMEVWDLKVINQTLLSKYKSTNNSYGNMVTINPEEIIIKKSTIIALVNALSKENKRMTFDKTNLKDTYNFTLQTTNFESISKQLQEKYGLSLIKRRMELEQTTILFQKKE</sequence>
<keyword evidence="1" id="KW-0812">Transmembrane</keyword>
<accession>A0A167WCE7</accession>
<dbReference type="Pfam" id="PF12543">
    <property type="entry name" value="DUF3738"/>
    <property type="match status" value="1"/>
</dbReference>
<dbReference type="Pfam" id="PF02517">
    <property type="entry name" value="Rce1-like"/>
    <property type="match status" value="1"/>
</dbReference>
<keyword evidence="1" id="KW-1133">Transmembrane helix</keyword>
<comment type="caution">
    <text evidence="3">The sequence shown here is derived from an EMBL/GenBank/DDBJ whole genome shotgun (WGS) entry which is preliminary data.</text>
</comment>
<dbReference type="RefSeq" id="WP_066081591.1">
    <property type="nucleotide sequence ID" value="NZ_FRDK01000004.1"/>
</dbReference>
<organism evidence="3 4">
    <name type="scientific">Flavobacterium fryxellicola</name>
    <dbReference type="NCBI Taxonomy" id="249352"/>
    <lineage>
        <taxon>Bacteria</taxon>
        <taxon>Pseudomonadati</taxon>
        <taxon>Bacteroidota</taxon>
        <taxon>Flavobacteriia</taxon>
        <taxon>Flavobacteriales</taxon>
        <taxon>Flavobacteriaceae</taxon>
        <taxon>Flavobacterium</taxon>
    </lineage>
</organism>
<dbReference type="OrthoDB" id="847268at2"/>
<reference evidence="3 4" key="1">
    <citation type="submission" date="2016-03" db="EMBL/GenBank/DDBJ databases">
        <title>Draft genome sequence of Flavobacterium fryxellicola DSM 16209.</title>
        <authorList>
            <person name="Shin S.-K."/>
            <person name="Yi H."/>
        </authorList>
    </citation>
    <scope>NUCLEOTIDE SEQUENCE [LARGE SCALE GENOMIC DNA]</scope>
    <source>
        <strain evidence="3 4">DSM 16209</strain>
    </source>
</reference>
<evidence type="ECO:0000313" key="4">
    <source>
        <dbReference type="Proteomes" id="UP000077164"/>
    </source>
</evidence>
<feature type="transmembrane region" description="Helical" evidence="1">
    <location>
        <begin position="193"/>
        <end position="214"/>
    </location>
</feature>
<dbReference type="EMBL" id="LVJE01000019">
    <property type="protein sequence ID" value="OAB27227.1"/>
    <property type="molecule type" value="Genomic_DNA"/>
</dbReference>
<name>A0A167WCE7_9FLAO</name>